<accession>S2J3R5</accession>
<dbReference type="OrthoDB" id="2255625at2759"/>
<evidence type="ECO:0000313" key="2">
    <source>
        <dbReference type="EMBL" id="EPB82757.1"/>
    </source>
</evidence>
<organism evidence="2 3">
    <name type="scientific">Mucor circinelloides f. circinelloides (strain 1006PhL)</name>
    <name type="common">Mucormycosis agent</name>
    <name type="synonym">Calyptromyces circinelloides</name>
    <dbReference type="NCBI Taxonomy" id="1220926"/>
    <lineage>
        <taxon>Eukaryota</taxon>
        <taxon>Fungi</taxon>
        <taxon>Fungi incertae sedis</taxon>
        <taxon>Mucoromycota</taxon>
        <taxon>Mucoromycotina</taxon>
        <taxon>Mucoromycetes</taxon>
        <taxon>Mucorales</taxon>
        <taxon>Mucorineae</taxon>
        <taxon>Mucoraceae</taxon>
        <taxon>Mucor</taxon>
    </lineage>
</organism>
<feature type="compositionally biased region" description="Basic and acidic residues" evidence="1">
    <location>
        <begin position="160"/>
        <end position="190"/>
    </location>
</feature>
<name>S2J3R5_MUCC1</name>
<dbReference type="Proteomes" id="UP000014254">
    <property type="component" value="Unassembled WGS sequence"/>
</dbReference>
<keyword evidence="3" id="KW-1185">Reference proteome</keyword>
<protein>
    <submittedName>
        <fullName evidence="2">Uncharacterized protein</fullName>
    </submittedName>
</protein>
<dbReference type="EMBL" id="KE124100">
    <property type="protein sequence ID" value="EPB82757.1"/>
    <property type="molecule type" value="Genomic_DNA"/>
</dbReference>
<proteinExistence type="predicted"/>
<dbReference type="OMA" id="CLAWICC"/>
<dbReference type="InParanoid" id="S2J3R5"/>
<gene>
    <name evidence="2" type="ORF">HMPREF1544_10504</name>
</gene>
<dbReference type="VEuPathDB" id="FungiDB:HMPREF1544_10504"/>
<feature type="compositionally biased region" description="Basic and acidic residues" evidence="1">
    <location>
        <begin position="105"/>
        <end position="118"/>
    </location>
</feature>
<feature type="compositionally biased region" description="Basic and acidic residues" evidence="1">
    <location>
        <begin position="131"/>
        <end position="143"/>
    </location>
</feature>
<evidence type="ECO:0000256" key="1">
    <source>
        <dbReference type="SAM" id="MobiDB-lite"/>
    </source>
</evidence>
<feature type="region of interest" description="Disordered" evidence="1">
    <location>
        <begin position="1"/>
        <end position="216"/>
    </location>
</feature>
<reference evidence="3" key="1">
    <citation type="submission" date="2013-05" db="EMBL/GenBank/DDBJ databases">
        <title>The Genome sequence of Mucor circinelloides f. circinelloides 1006PhL.</title>
        <authorList>
            <consortium name="The Broad Institute Genomics Platform"/>
            <person name="Cuomo C."/>
            <person name="Earl A."/>
            <person name="Findley K."/>
            <person name="Lee S.C."/>
            <person name="Walker B."/>
            <person name="Young S."/>
            <person name="Zeng Q."/>
            <person name="Gargeya S."/>
            <person name="Fitzgerald M."/>
            <person name="Haas B."/>
            <person name="Abouelleil A."/>
            <person name="Allen A.W."/>
            <person name="Alvarado L."/>
            <person name="Arachchi H.M."/>
            <person name="Berlin A.M."/>
            <person name="Chapman S.B."/>
            <person name="Gainer-Dewar J."/>
            <person name="Goldberg J."/>
            <person name="Griggs A."/>
            <person name="Gujja S."/>
            <person name="Hansen M."/>
            <person name="Howarth C."/>
            <person name="Imamovic A."/>
            <person name="Ireland A."/>
            <person name="Larimer J."/>
            <person name="McCowan C."/>
            <person name="Murphy C."/>
            <person name="Pearson M."/>
            <person name="Poon T.W."/>
            <person name="Priest M."/>
            <person name="Roberts A."/>
            <person name="Saif S."/>
            <person name="Shea T."/>
            <person name="Sisk P."/>
            <person name="Sykes S."/>
            <person name="Wortman J."/>
            <person name="Nusbaum C."/>
            <person name="Birren B."/>
        </authorList>
    </citation>
    <scope>NUCLEOTIDE SEQUENCE [LARGE SCALE GENOMIC DNA]</scope>
    <source>
        <strain evidence="3">1006PhL</strain>
    </source>
</reference>
<feature type="compositionally biased region" description="Basic and acidic residues" evidence="1">
    <location>
        <begin position="1"/>
        <end position="44"/>
    </location>
</feature>
<feature type="compositionally biased region" description="Polar residues" evidence="1">
    <location>
        <begin position="119"/>
        <end position="130"/>
    </location>
</feature>
<sequence length="275" mass="31261">MSSSDYHNDVHAARNTAVEEYHDQPSSDGRSPEHCYSAGKEKAVDYPSFPEPQLPSHSPHLDQTMFQNYDNENKVAFPMPYSHEKESEENEYQDDTTTSNPAYDSLEKESMTDKEDYNHASTSAAIYTPNTEDKVGANDDVKVPESTQVNDNHAVVLSEVNEKSEKEADDKEDSSHLCKEDESVNRRDTLIGEDELKDEKAAMSDEQANEAQKLEDERKFKAKMEEETKDRVFQPKTEPEAIYVPSVKPRSDIVKQNCCWGCLAWICCWSSADKK</sequence>
<dbReference type="AlphaFoldDB" id="S2J3R5"/>
<evidence type="ECO:0000313" key="3">
    <source>
        <dbReference type="Proteomes" id="UP000014254"/>
    </source>
</evidence>